<keyword evidence="3" id="KW-1185">Reference proteome</keyword>
<dbReference type="OrthoDB" id="2783256at2759"/>
<evidence type="ECO:0000259" key="1">
    <source>
        <dbReference type="Pfam" id="PF20415"/>
    </source>
</evidence>
<dbReference type="Proteomes" id="UP000772434">
    <property type="component" value="Unassembled WGS sequence"/>
</dbReference>
<reference evidence="2" key="1">
    <citation type="submission" date="2020-11" db="EMBL/GenBank/DDBJ databases">
        <authorList>
            <consortium name="DOE Joint Genome Institute"/>
            <person name="Ahrendt S."/>
            <person name="Riley R."/>
            <person name="Andreopoulos W."/>
            <person name="Labutti K."/>
            <person name="Pangilinan J."/>
            <person name="Ruiz-Duenas F.J."/>
            <person name="Barrasa J.M."/>
            <person name="Sanchez-Garcia M."/>
            <person name="Camarero S."/>
            <person name="Miyauchi S."/>
            <person name="Serrano A."/>
            <person name="Linde D."/>
            <person name="Babiker R."/>
            <person name="Drula E."/>
            <person name="Ayuso-Fernandez I."/>
            <person name="Pacheco R."/>
            <person name="Padilla G."/>
            <person name="Ferreira P."/>
            <person name="Barriuso J."/>
            <person name="Kellner H."/>
            <person name="Castanera R."/>
            <person name="Alfaro M."/>
            <person name="Ramirez L."/>
            <person name="Pisabarro A.G."/>
            <person name="Kuo A."/>
            <person name="Tritt A."/>
            <person name="Lipzen A."/>
            <person name="He G."/>
            <person name="Yan M."/>
            <person name="Ng V."/>
            <person name="Cullen D."/>
            <person name="Martin F."/>
            <person name="Rosso M.-N."/>
            <person name="Henrissat B."/>
            <person name="Hibbett D."/>
            <person name="Martinez A.T."/>
            <person name="Grigoriev I.V."/>
        </authorList>
    </citation>
    <scope>NUCLEOTIDE SEQUENCE</scope>
    <source>
        <strain evidence="2">AH 40177</strain>
    </source>
</reference>
<proteinExistence type="predicted"/>
<protein>
    <recommendedName>
        <fullName evidence="1">DUF6699 domain-containing protein</fullName>
    </recommendedName>
</protein>
<evidence type="ECO:0000313" key="2">
    <source>
        <dbReference type="EMBL" id="KAF9038393.1"/>
    </source>
</evidence>
<accession>A0A9P5TWF2</accession>
<name>A0A9P5TWF2_9AGAR</name>
<comment type="caution">
    <text evidence="2">The sequence shown here is derived from an EMBL/GenBank/DDBJ whole genome shotgun (WGS) entry which is preliminary data.</text>
</comment>
<sequence length="232" mass="27015">MHFFSRPDMFSRRRDPKRVRFANVATAHSDDSQFYFVPSMPSPTSSSAYSSSPGGPPRAHRLLAYSHHPGINYDVSLPISYMTTSYRGFSFSEPVVLPHAPFLLLHIPHHPWPISVHPSFNRQYVTAHDIFNAIYYSLRHSVTPSEMKAIPSRKDFERVRAAYEMRCRRFGDRHAYNAEKQKGVKRVDFLRGILGLWGWRLQLMERGSSIFHDEVYSIRSRRRCSSFSFLPF</sequence>
<organism evidence="2 3">
    <name type="scientific">Rhodocollybia butyracea</name>
    <dbReference type="NCBI Taxonomy" id="206335"/>
    <lineage>
        <taxon>Eukaryota</taxon>
        <taxon>Fungi</taxon>
        <taxon>Dikarya</taxon>
        <taxon>Basidiomycota</taxon>
        <taxon>Agaricomycotina</taxon>
        <taxon>Agaricomycetes</taxon>
        <taxon>Agaricomycetidae</taxon>
        <taxon>Agaricales</taxon>
        <taxon>Marasmiineae</taxon>
        <taxon>Omphalotaceae</taxon>
        <taxon>Rhodocollybia</taxon>
    </lineage>
</organism>
<dbReference type="Pfam" id="PF20415">
    <property type="entry name" value="DUF6699"/>
    <property type="match status" value="1"/>
</dbReference>
<gene>
    <name evidence="2" type="ORF">BDP27DRAFT_1435476</name>
</gene>
<dbReference type="InterPro" id="IPR046522">
    <property type="entry name" value="DUF6699"/>
</dbReference>
<dbReference type="AlphaFoldDB" id="A0A9P5TWF2"/>
<evidence type="ECO:0000313" key="3">
    <source>
        <dbReference type="Proteomes" id="UP000772434"/>
    </source>
</evidence>
<feature type="domain" description="DUF6699" evidence="1">
    <location>
        <begin position="71"/>
        <end position="192"/>
    </location>
</feature>
<dbReference type="EMBL" id="JADNRY010000589">
    <property type="protein sequence ID" value="KAF9038393.1"/>
    <property type="molecule type" value="Genomic_DNA"/>
</dbReference>